<feature type="chain" id="PRO_5045204142" evidence="1">
    <location>
        <begin position="39"/>
        <end position="285"/>
    </location>
</feature>
<comment type="caution">
    <text evidence="2">The sequence shown here is derived from an EMBL/GenBank/DDBJ whole genome shotgun (WGS) entry which is preliminary data.</text>
</comment>
<organism evidence="2 3">
    <name type="scientific">Brachybacterium epidermidis</name>
    <dbReference type="NCBI Taxonomy" id="2781983"/>
    <lineage>
        <taxon>Bacteria</taxon>
        <taxon>Bacillati</taxon>
        <taxon>Actinomycetota</taxon>
        <taxon>Actinomycetes</taxon>
        <taxon>Micrococcales</taxon>
        <taxon>Dermabacteraceae</taxon>
        <taxon>Brachybacterium</taxon>
    </lineage>
</organism>
<dbReference type="EMBL" id="JADEYR010000002">
    <property type="protein sequence ID" value="MBE9403411.1"/>
    <property type="molecule type" value="Genomic_DNA"/>
</dbReference>
<feature type="signal peptide" evidence="1">
    <location>
        <begin position="1"/>
        <end position="38"/>
    </location>
</feature>
<accession>A0ABR9VZ07</accession>
<dbReference type="InterPro" id="IPR006311">
    <property type="entry name" value="TAT_signal"/>
</dbReference>
<gene>
    <name evidence="2" type="ORF">IOE58_04125</name>
</gene>
<evidence type="ECO:0000313" key="3">
    <source>
        <dbReference type="Proteomes" id="UP000644727"/>
    </source>
</evidence>
<keyword evidence="1" id="KW-0732">Signal</keyword>
<name>A0ABR9VZ07_9MICO</name>
<evidence type="ECO:0000256" key="1">
    <source>
        <dbReference type="SAM" id="SignalP"/>
    </source>
</evidence>
<evidence type="ECO:0000313" key="2">
    <source>
        <dbReference type="EMBL" id="MBE9403411.1"/>
    </source>
</evidence>
<dbReference type="RefSeq" id="WP_193865144.1">
    <property type="nucleotide sequence ID" value="NZ_JADEYR010000002.1"/>
</dbReference>
<dbReference type="Proteomes" id="UP000644727">
    <property type="component" value="Unassembled WGS sequence"/>
</dbReference>
<proteinExistence type="predicted"/>
<reference evidence="2 3" key="1">
    <citation type="submission" date="2020-10" db="EMBL/GenBank/DDBJ databases">
        <title>Draft genome and description of Brachybacterium epidermidis sp nov.</title>
        <authorList>
            <person name="Boxberger M."/>
            <person name="La Scola B."/>
        </authorList>
    </citation>
    <scope>NUCLEOTIDE SEQUENCE [LARGE SCALE GENOMIC DNA]</scope>
    <source>
        <strain evidence="2 3">Marseille-Q2903</strain>
    </source>
</reference>
<protein>
    <submittedName>
        <fullName evidence="2">Uncharacterized protein</fullName>
    </submittedName>
</protein>
<dbReference type="PROSITE" id="PS51318">
    <property type="entry name" value="TAT"/>
    <property type="match status" value="1"/>
</dbReference>
<sequence length="285" mass="30572">MTENPTAPKTISRRNITRGLAWSAPAVVAVAAAPFAAASPTPCSPATISQLWQEWVSNNEEGLTYEPSTTQAGTGTWTVTRTIPEHGLTRFVTLDFTDERWLELILEGEPGESVTATGEGPAPASLSEVTILWESGSGVGYNTETDENNECAVAKYVYDRPTPCSPATISQLWQEWVSNNEEGLTYEPSTTQAGTGTWTVTRTIPEDGLTRFVTLIFTDGGRLELTLEGEPGESVTTTGEGPAPESLSEVTILWESGSGVGYNTGIDENNECVIAKYVYDPPVPS</sequence>
<keyword evidence="3" id="KW-1185">Reference proteome</keyword>